<organism evidence="1 2">
    <name type="scientific">Schaalia odontolytica</name>
    <dbReference type="NCBI Taxonomy" id="1660"/>
    <lineage>
        <taxon>Bacteria</taxon>
        <taxon>Bacillati</taxon>
        <taxon>Actinomycetota</taxon>
        <taxon>Actinomycetes</taxon>
        <taxon>Actinomycetales</taxon>
        <taxon>Actinomycetaceae</taxon>
        <taxon>Schaalia</taxon>
    </lineage>
</organism>
<dbReference type="PIRSF" id="PIRSF008505">
    <property type="entry name" value="UCP008505"/>
    <property type="match status" value="1"/>
</dbReference>
<sequence length="161" mass="18509">MYVLDTNVFIDAANTYYAFDLTPGYWDFIAGLFNSQRAVSITHVYKELVREDDEDSLKVWARRNRKQFVDPDALVMASYRQVMEWARGQSYKPSAINEFQSVADSWIVAHALAYGRVVVTREKPAPGSKKRIKIPDACDGLNVEYLDPFTMLRDEKMSLVL</sequence>
<dbReference type="GeneID" id="93757631"/>
<evidence type="ECO:0000313" key="2">
    <source>
        <dbReference type="Proteomes" id="UP000250192"/>
    </source>
</evidence>
<proteinExistence type="predicted"/>
<reference evidence="1 2" key="1">
    <citation type="submission" date="2018-06" db="EMBL/GenBank/DDBJ databases">
        <authorList>
            <consortium name="Pathogen Informatics"/>
            <person name="Doyle S."/>
        </authorList>
    </citation>
    <scope>NUCLEOTIDE SEQUENCE [LARGE SCALE GENOMIC DNA]</scope>
    <source>
        <strain evidence="1 2">NCTC9935</strain>
    </source>
</reference>
<protein>
    <recommendedName>
        <fullName evidence="3">DUF4411 domain-containing protein</fullName>
    </recommendedName>
</protein>
<dbReference type="SUPFAM" id="SSF88723">
    <property type="entry name" value="PIN domain-like"/>
    <property type="match status" value="1"/>
</dbReference>
<keyword evidence="2" id="KW-1185">Reference proteome</keyword>
<dbReference type="InterPro" id="IPR029060">
    <property type="entry name" value="PIN-like_dom_sf"/>
</dbReference>
<name>A0A2X0TYJ8_9ACTO</name>
<dbReference type="EMBL" id="UAPR01000001">
    <property type="protein sequence ID" value="SPT54589.1"/>
    <property type="molecule type" value="Genomic_DNA"/>
</dbReference>
<dbReference type="AlphaFoldDB" id="A0A2X0TYJ8"/>
<dbReference type="Pfam" id="PF14367">
    <property type="entry name" value="DUF4411"/>
    <property type="match status" value="1"/>
</dbReference>
<gene>
    <name evidence="1" type="ORF">NCTC9935_00130</name>
</gene>
<dbReference type="Gene3D" id="3.40.50.1010">
    <property type="entry name" value="5'-nuclease"/>
    <property type="match status" value="1"/>
</dbReference>
<dbReference type="OrthoDB" id="338425at2"/>
<evidence type="ECO:0000313" key="1">
    <source>
        <dbReference type="EMBL" id="SPT54589.1"/>
    </source>
</evidence>
<dbReference type="InterPro" id="IPR016541">
    <property type="entry name" value="UCP008505"/>
</dbReference>
<dbReference type="Proteomes" id="UP000250192">
    <property type="component" value="Unassembled WGS sequence"/>
</dbReference>
<dbReference type="RefSeq" id="WP_111822751.1">
    <property type="nucleotide sequence ID" value="NZ_CP133472.1"/>
</dbReference>
<evidence type="ECO:0008006" key="3">
    <source>
        <dbReference type="Google" id="ProtNLM"/>
    </source>
</evidence>
<accession>A0A2X0TYJ8</accession>